<dbReference type="AlphaFoldDB" id="A0A1I6AM08"/>
<name>A0A1I6AM08_9RHOB</name>
<keyword evidence="2" id="KW-1185">Reference proteome</keyword>
<dbReference type="EMBL" id="FOXV01000025">
    <property type="protein sequence ID" value="SFQ69723.1"/>
    <property type="molecule type" value="Genomic_DNA"/>
</dbReference>
<protein>
    <submittedName>
        <fullName evidence="1">Uncharacterized protein</fullName>
    </submittedName>
</protein>
<evidence type="ECO:0000313" key="2">
    <source>
        <dbReference type="Proteomes" id="UP000243106"/>
    </source>
</evidence>
<dbReference type="Proteomes" id="UP000243106">
    <property type="component" value="Unassembled WGS sequence"/>
</dbReference>
<gene>
    <name evidence="1" type="ORF">SAMN05421853_12511</name>
</gene>
<accession>A0A1I6AM08</accession>
<evidence type="ECO:0000313" key="1">
    <source>
        <dbReference type="EMBL" id="SFQ69723.1"/>
    </source>
</evidence>
<proteinExistence type="predicted"/>
<organism evidence="1 2">
    <name type="scientific">Roseivivax halotolerans</name>
    <dbReference type="NCBI Taxonomy" id="93684"/>
    <lineage>
        <taxon>Bacteria</taxon>
        <taxon>Pseudomonadati</taxon>
        <taxon>Pseudomonadota</taxon>
        <taxon>Alphaproteobacteria</taxon>
        <taxon>Rhodobacterales</taxon>
        <taxon>Roseobacteraceae</taxon>
        <taxon>Roseivivax</taxon>
    </lineage>
</organism>
<reference evidence="2" key="1">
    <citation type="submission" date="2016-10" db="EMBL/GenBank/DDBJ databases">
        <authorList>
            <person name="Varghese N."/>
            <person name="Submissions S."/>
        </authorList>
    </citation>
    <scope>NUCLEOTIDE SEQUENCE [LARGE SCALE GENOMIC DNA]</scope>
    <source>
        <strain evidence="2">JCM 10271</strain>
    </source>
</reference>
<sequence>MVHEGDADVDFGCLVVWVSRGDALAEGFQAAHFRFDPTSSVIAYPAFPESPAIVSGGIKVSFWTHAAGQSSFHRRTFLRIGMTGTASRPMMALWQRRV</sequence>